<accession>A0A1I7S3R3</accession>
<evidence type="ECO:0000256" key="2">
    <source>
        <dbReference type="SAM" id="Phobius"/>
    </source>
</evidence>
<proteinExistence type="predicted"/>
<gene>
    <name evidence="3" type="ORF">BXYJ_LOCUS9447</name>
</gene>
<dbReference type="Proteomes" id="UP000095284">
    <property type="component" value="Unplaced"/>
</dbReference>
<protein>
    <submittedName>
        <fullName evidence="3">(pine wood nematode) hypothetical protein</fullName>
    </submittedName>
</protein>
<keyword evidence="2" id="KW-1133">Transmembrane helix</keyword>
<evidence type="ECO:0000313" key="5">
    <source>
        <dbReference type="Proteomes" id="UP000095284"/>
    </source>
</evidence>
<evidence type="ECO:0000313" key="3">
    <source>
        <dbReference type="EMBL" id="CAD5226902.1"/>
    </source>
</evidence>
<keyword evidence="6" id="KW-1185">Reference proteome</keyword>
<dbReference type="EMBL" id="CAJFCV020000004">
    <property type="protein sequence ID" value="CAG9116479.1"/>
    <property type="molecule type" value="Genomic_DNA"/>
</dbReference>
<evidence type="ECO:0000256" key="1">
    <source>
        <dbReference type="SAM" id="MobiDB-lite"/>
    </source>
</evidence>
<feature type="region of interest" description="Disordered" evidence="1">
    <location>
        <begin position="131"/>
        <end position="168"/>
    </location>
</feature>
<sequence length="213" mass="24225">MYRLAQRWIGTEDLPDITNVVVALLSIISILWNLIVCGNRKNKENPTEQTLEEKKRKHKKRHRDHGSDRKKTKKSEKRGKNRKRGPSHKVKDVDKSAVIFLSSSNQSLSQFVPEKSEKSKKLEDEMNVKLSEKKGGHALVDEDSSLKSTSQSAANAPKPKTQVYDDKQELIKAGRVAKKGDYPTMDDIKSDWEATVNKEDNGATIEKKERTNE</sequence>
<organism evidence="5 7">
    <name type="scientific">Bursaphelenchus xylophilus</name>
    <name type="common">Pinewood nematode worm</name>
    <name type="synonym">Aphelenchoides xylophilus</name>
    <dbReference type="NCBI Taxonomy" id="6326"/>
    <lineage>
        <taxon>Eukaryota</taxon>
        <taxon>Metazoa</taxon>
        <taxon>Ecdysozoa</taxon>
        <taxon>Nematoda</taxon>
        <taxon>Chromadorea</taxon>
        <taxon>Rhabditida</taxon>
        <taxon>Tylenchina</taxon>
        <taxon>Tylenchomorpha</taxon>
        <taxon>Aphelenchoidea</taxon>
        <taxon>Aphelenchoididae</taxon>
        <taxon>Bursaphelenchus</taxon>
    </lineage>
</organism>
<dbReference type="EMBL" id="CAJFDI010000004">
    <property type="protein sequence ID" value="CAD5226902.1"/>
    <property type="molecule type" value="Genomic_DNA"/>
</dbReference>
<dbReference type="AlphaFoldDB" id="A0A1I7S3R3"/>
<reference evidence="4" key="2">
    <citation type="submission" date="2020-08" db="EMBL/GenBank/DDBJ databases">
        <authorList>
            <person name="Kikuchi T."/>
        </authorList>
    </citation>
    <scope>NUCLEOTIDE SEQUENCE</scope>
    <source>
        <strain evidence="3">Ka4C1</strain>
    </source>
</reference>
<name>A0A1I7S3R3_BURXY</name>
<keyword evidence="2" id="KW-0472">Membrane</keyword>
<dbReference type="Proteomes" id="UP000582659">
    <property type="component" value="Unassembled WGS sequence"/>
</dbReference>
<evidence type="ECO:0000313" key="7">
    <source>
        <dbReference type="WBParaSite" id="BXY_0764400.1"/>
    </source>
</evidence>
<evidence type="ECO:0000313" key="6">
    <source>
        <dbReference type="Proteomes" id="UP000659654"/>
    </source>
</evidence>
<dbReference type="WBParaSite" id="BXY_0764400.1">
    <property type="protein sequence ID" value="BXY_0764400.1"/>
    <property type="gene ID" value="BXY_0764400"/>
</dbReference>
<evidence type="ECO:0000313" key="4">
    <source>
        <dbReference type="EMBL" id="CAG9116479.1"/>
    </source>
</evidence>
<feature type="compositionally biased region" description="Basic and acidic residues" evidence="1">
    <location>
        <begin position="44"/>
        <end position="54"/>
    </location>
</feature>
<feature type="transmembrane region" description="Helical" evidence="2">
    <location>
        <begin position="17"/>
        <end position="36"/>
    </location>
</feature>
<reference evidence="7" key="1">
    <citation type="submission" date="2016-11" db="UniProtKB">
        <authorList>
            <consortium name="WormBaseParasite"/>
        </authorList>
    </citation>
    <scope>IDENTIFICATION</scope>
</reference>
<feature type="compositionally biased region" description="Basic residues" evidence="1">
    <location>
        <begin position="55"/>
        <end position="88"/>
    </location>
</feature>
<keyword evidence="2" id="KW-0812">Transmembrane</keyword>
<dbReference type="Proteomes" id="UP000659654">
    <property type="component" value="Unassembled WGS sequence"/>
</dbReference>
<feature type="region of interest" description="Disordered" evidence="1">
    <location>
        <begin position="44"/>
        <end position="95"/>
    </location>
</feature>